<dbReference type="PANTHER" id="PTHR47526:SF3">
    <property type="entry name" value="PHD-TYPE DOMAIN-CONTAINING PROTEIN"/>
    <property type="match status" value="1"/>
</dbReference>
<dbReference type="PANTHER" id="PTHR47526">
    <property type="entry name" value="ATP-DEPENDENT DNA HELICASE"/>
    <property type="match status" value="1"/>
</dbReference>
<reference evidence="1" key="1">
    <citation type="journal article" date="2020" name="Cell">
        <title>Large-Scale Comparative Analyses of Tick Genomes Elucidate Their Genetic Diversity and Vector Capacities.</title>
        <authorList>
            <consortium name="Tick Genome and Microbiome Consortium (TIGMIC)"/>
            <person name="Jia N."/>
            <person name="Wang J."/>
            <person name="Shi W."/>
            <person name="Du L."/>
            <person name="Sun Y."/>
            <person name="Zhan W."/>
            <person name="Jiang J.F."/>
            <person name="Wang Q."/>
            <person name="Zhang B."/>
            <person name="Ji P."/>
            <person name="Bell-Sakyi L."/>
            <person name="Cui X.M."/>
            <person name="Yuan T.T."/>
            <person name="Jiang B.G."/>
            <person name="Yang W.F."/>
            <person name="Lam T.T."/>
            <person name="Chang Q.C."/>
            <person name="Ding S.J."/>
            <person name="Wang X.J."/>
            <person name="Zhu J.G."/>
            <person name="Ruan X.D."/>
            <person name="Zhao L."/>
            <person name="Wei J.T."/>
            <person name="Ye R.Z."/>
            <person name="Que T.C."/>
            <person name="Du C.H."/>
            <person name="Zhou Y.H."/>
            <person name="Cheng J.X."/>
            <person name="Dai P.F."/>
            <person name="Guo W.B."/>
            <person name="Han X.H."/>
            <person name="Huang E.J."/>
            <person name="Li L.F."/>
            <person name="Wei W."/>
            <person name="Gao Y.C."/>
            <person name="Liu J.Z."/>
            <person name="Shao H.Z."/>
            <person name="Wang X."/>
            <person name="Wang C.C."/>
            <person name="Yang T.C."/>
            <person name="Huo Q.B."/>
            <person name="Li W."/>
            <person name="Chen H.Y."/>
            <person name="Chen S.E."/>
            <person name="Zhou L.G."/>
            <person name="Ni X.B."/>
            <person name="Tian J.H."/>
            <person name="Sheng Y."/>
            <person name="Liu T."/>
            <person name="Pan Y.S."/>
            <person name="Xia L.Y."/>
            <person name="Li J."/>
            <person name="Zhao F."/>
            <person name="Cao W.C."/>
        </authorList>
    </citation>
    <scope>NUCLEOTIDE SEQUENCE</scope>
    <source>
        <strain evidence="1">Rsan-2018</strain>
    </source>
</reference>
<gene>
    <name evidence="1" type="ORF">HPB52_014443</name>
</gene>
<proteinExistence type="predicted"/>
<organism evidence="1 2">
    <name type="scientific">Rhipicephalus sanguineus</name>
    <name type="common">Brown dog tick</name>
    <name type="synonym">Ixodes sanguineus</name>
    <dbReference type="NCBI Taxonomy" id="34632"/>
    <lineage>
        <taxon>Eukaryota</taxon>
        <taxon>Metazoa</taxon>
        <taxon>Ecdysozoa</taxon>
        <taxon>Arthropoda</taxon>
        <taxon>Chelicerata</taxon>
        <taxon>Arachnida</taxon>
        <taxon>Acari</taxon>
        <taxon>Parasitiformes</taxon>
        <taxon>Ixodida</taxon>
        <taxon>Ixodoidea</taxon>
        <taxon>Ixodidae</taxon>
        <taxon>Rhipicephalinae</taxon>
        <taxon>Rhipicephalus</taxon>
        <taxon>Rhipicephalus</taxon>
    </lineage>
</organism>
<reference evidence="1" key="2">
    <citation type="submission" date="2021-09" db="EMBL/GenBank/DDBJ databases">
        <authorList>
            <person name="Jia N."/>
            <person name="Wang J."/>
            <person name="Shi W."/>
            <person name="Du L."/>
            <person name="Sun Y."/>
            <person name="Zhan W."/>
            <person name="Jiang J."/>
            <person name="Wang Q."/>
            <person name="Zhang B."/>
            <person name="Ji P."/>
            <person name="Sakyi L.B."/>
            <person name="Cui X."/>
            <person name="Yuan T."/>
            <person name="Jiang B."/>
            <person name="Yang W."/>
            <person name="Lam T.T.-Y."/>
            <person name="Chang Q."/>
            <person name="Ding S."/>
            <person name="Wang X."/>
            <person name="Zhu J."/>
            <person name="Ruan X."/>
            <person name="Zhao L."/>
            <person name="Wei J."/>
            <person name="Que T."/>
            <person name="Du C."/>
            <person name="Cheng J."/>
            <person name="Dai P."/>
            <person name="Han X."/>
            <person name="Huang E."/>
            <person name="Gao Y."/>
            <person name="Liu J."/>
            <person name="Shao H."/>
            <person name="Ye R."/>
            <person name="Li L."/>
            <person name="Wei W."/>
            <person name="Wang X."/>
            <person name="Wang C."/>
            <person name="Huo Q."/>
            <person name="Li W."/>
            <person name="Guo W."/>
            <person name="Chen H."/>
            <person name="Chen S."/>
            <person name="Zhou L."/>
            <person name="Zhou L."/>
            <person name="Ni X."/>
            <person name="Tian J."/>
            <person name="Zhou Y."/>
            <person name="Sheng Y."/>
            <person name="Liu T."/>
            <person name="Pan Y."/>
            <person name="Xia L."/>
            <person name="Li J."/>
            <person name="Zhao F."/>
            <person name="Cao W."/>
        </authorList>
    </citation>
    <scope>NUCLEOTIDE SEQUENCE</scope>
    <source>
        <strain evidence="1">Rsan-2018</strain>
        <tissue evidence="1">Larvae</tissue>
    </source>
</reference>
<keyword evidence="2" id="KW-1185">Reference proteome</keyword>
<evidence type="ECO:0000313" key="1">
    <source>
        <dbReference type="EMBL" id="KAH7935874.1"/>
    </source>
</evidence>
<accession>A0A9D4PBU2</accession>
<sequence>MATEDCWLAKQHHAHLREVKKCQIMSSNYFKKLEAEAQRRYRAKLSFGGDELPDPFDDDVVRFGFSSGLEICPPEQFKCHKIGDAYNMFLSGKVKQLKSFKAGKRGNDGDGVVLVAATVEASQTLSKQYQAWCVVKEVGTVESAHCTCMAG</sequence>
<name>A0A9D4PBU2_RHISA</name>
<dbReference type="EMBL" id="JABSTV010001255">
    <property type="protein sequence ID" value="KAH7935874.1"/>
    <property type="molecule type" value="Genomic_DNA"/>
</dbReference>
<dbReference type="Proteomes" id="UP000821837">
    <property type="component" value="Unassembled WGS sequence"/>
</dbReference>
<dbReference type="VEuPathDB" id="VectorBase:RSAN_028020"/>
<dbReference type="AlphaFoldDB" id="A0A9D4PBU2"/>
<comment type="caution">
    <text evidence="1">The sequence shown here is derived from an EMBL/GenBank/DDBJ whole genome shotgun (WGS) entry which is preliminary data.</text>
</comment>
<evidence type="ECO:0000313" key="2">
    <source>
        <dbReference type="Proteomes" id="UP000821837"/>
    </source>
</evidence>
<protein>
    <submittedName>
        <fullName evidence="1">Uncharacterized protein</fullName>
    </submittedName>
</protein>